<evidence type="ECO:0000256" key="1">
    <source>
        <dbReference type="SAM" id="MobiDB-lite"/>
    </source>
</evidence>
<name>A0AAD8IYT9_9APIA</name>
<comment type="caution">
    <text evidence="2">The sequence shown here is derived from an EMBL/GenBank/DDBJ whole genome shotgun (WGS) entry which is preliminary data.</text>
</comment>
<sequence>MDVSELLRPSNTETRVQRNKRRREEYNNVTDEVRNERNKQRRKRPRAMKKETDEQRNARNQRRRERRAEKKETLLQNTSDSNVPRDSIQMIRRETFTTKAFAEVGTRTRNKINAIKLDFATRNSVLNIGLPDQECIHCEAIMWKYERTKQQELTNSWGFSLCCSEGKVELPKLRETPPELKNLLDGSDQA</sequence>
<organism evidence="2 3">
    <name type="scientific">Heracleum sosnowskyi</name>
    <dbReference type="NCBI Taxonomy" id="360622"/>
    <lineage>
        <taxon>Eukaryota</taxon>
        <taxon>Viridiplantae</taxon>
        <taxon>Streptophyta</taxon>
        <taxon>Embryophyta</taxon>
        <taxon>Tracheophyta</taxon>
        <taxon>Spermatophyta</taxon>
        <taxon>Magnoliopsida</taxon>
        <taxon>eudicotyledons</taxon>
        <taxon>Gunneridae</taxon>
        <taxon>Pentapetalae</taxon>
        <taxon>asterids</taxon>
        <taxon>campanulids</taxon>
        <taxon>Apiales</taxon>
        <taxon>Apiaceae</taxon>
        <taxon>Apioideae</taxon>
        <taxon>apioid superclade</taxon>
        <taxon>Tordylieae</taxon>
        <taxon>Tordyliinae</taxon>
        <taxon>Heracleum</taxon>
    </lineage>
</organism>
<feature type="region of interest" description="Disordered" evidence="1">
    <location>
        <begin position="1"/>
        <end position="86"/>
    </location>
</feature>
<feature type="compositionally biased region" description="Basic and acidic residues" evidence="1">
    <location>
        <begin position="22"/>
        <end position="38"/>
    </location>
</feature>
<dbReference type="Proteomes" id="UP001237642">
    <property type="component" value="Unassembled WGS sequence"/>
</dbReference>
<protein>
    <submittedName>
        <fullName evidence="2">Uncharacterized protein</fullName>
    </submittedName>
</protein>
<proteinExistence type="predicted"/>
<accession>A0AAD8IYT9</accession>
<evidence type="ECO:0000313" key="2">
    <source>
        <dbReference type="EMBL" id="KAK1393281.1"/>
    </source>
</evidence>
<feature type="compositionally biased region" description="Basic and acidic residues" evidence="1">
    <location>
        <begin position="48"/>
        <end position="57"/>
    </location>
</feature>
<feature type="compositionally biased region" description="Polar residues" evidence="1">
    <location>
        <begin position="74"/>
        <end position="84"/>
    </location>
</feature>
<dbReference type="EMBL" id="JAUIZM010000003">
    <property type="protein sequence ID" value="KAK1393281.1"/>
    <property type="molecule type" value="Genomic_DNA"/>
</dbReference>
<evidence type="ECO:0000313" key="3">
    <source>
        <dbReference type="Proteomes" id="UP001237642"/>
    </source>
</evidence>
<keyword evidence="3" id="KW-1185">Reference proteome</keyword>
<reference evidence="2" key="2">
    <citation type="submission" date="2023-05" db="EMBL/GenBank/DDBJ databases">
        <authorList>
            <person name="Schelkunov M.I."/>
        </authorList>
    </citation>
    <scope>NUCLEOTIDE SEQUENCE</scope>
    <source>
        <strain evidence="2">Hsosn_3</strain>
        <tissue evidence="2">Leaf</tissue>
    </source>
</reference>
<reference evidence="2" key="1">
    <citation type="submission" date="2023-02" db="EMBL/GenBank/DDBJ databases">
        <title>Genome of toxic invasive species Heracleum sosnowskyi carries increased number of genes despite the absence of recent whole-genome duplications.</title>
        <authorList>
            <person name="Schelkunov M."/>
            <person name="Shtratnikova V."/>
            <person name="Makarenko M."/>
            <person name="Klepikova A."/>
            <person name="Omelchenko D."/>
            <person name="Novikova G."/>
            <person name="Obukhova E."/>
            <person name="Bogdanov V."/>
            <person name="Penin A."/>
            <person name="Logacheva M."/>
        </authorList>
    </citation>
    <scope>NUCLEOTIDE SEQUENCE</scope>
    <source>
        <strain evidence="2">Hsosn_3</strain>
        <tissue evidence="2">Leaf</tissue>
    </source>
</reference>
<gene>
    <name evidence="2" type="ORF">POM88_012337</name>
</gene>
<dbReference type="AlphaFoldDB" id="A0AAD8IYT9"/>